<dbReference type="PROSITE" id="PS51272">
    <property type="entry name" value="SLH"/>
    <property type="match status" value="3"/>
</dbReference>
<dbReference type="Pfam" id="PF00395">
    <property type="entry name" value="SLH"/>
    <property type="match status" value="3"/>
</dbReference>
<dbReference type="KEGG" id="prz:GZH47_12330"/>
<name>A0A6C0P4F5_9BACL</name>
<proteinExistence type="predicted"/>
<dbReference type="EMBL" id="CP048286">
    <property type="protein sequence ID" value="QHW31552.1"/>
    <property type="molecule type" value="Genomic_DNA"/>
</dbReference>
<dbReference type="AlphaFoldDB" id="A0A6C0P4F5"/>
<accession>A0A6C0P4F5</accession>
<feature type="transmembrane region" description="Helical" evidence="1">
    <location>
        <begin position="12"/>
        <end position="33"/>
    </location>
</feature>
<keyword evidence="1" id="KW-1133">Transmembrane helix</keyword>
<evidence type="ECO:0000313" key="3">
    <source>
        <dbReference type="EMBL" id="QHW31552.1"/>
    </source>
</evidence>
<gene>
    <name evidence="3" type="ORF">GZH47_12330</name>
</gene>
<dbReference type="InterPro" id="IPR051465">
    <property type="entry name" value="Cell_Envelope_Struct_Comp"/>
</dbReference>
<dbReference type="PANTHER" id="PTHR43308:SF5">
    <property type="entry name" value="S-LAYER PROTEIN _ PEPTIDOGLYCAN ENDO-BETA-N-ACETYLGLUCOSAMINIDASE"/>
    <property type="match status" value="1"/>
</dbReference>
<reference evidence="3 4" key="1">
    <citation type="submission" date="2020-02" db="EMBL/GenBank/DDBJ databases">
        <title>Paenibacillus sp. nov., isolated from rhizosphere soil of tomato.</title>
        <authorList>
            <person name="Weon H.-Y."/>
            <person name="Lee S.A."/>
        </authorList>
    </citation>
    <scope>NUCLEOTIDE SEQUENCE [LARGE SCALE GENOMIC DNA]</scope>
    <source>
        <strain evidence="3 4">14171R-81</strain>
    </source>
</reference>
<feature type="domain" description="SLH" evidence="2">
    <location>
        <begin position="397"/>
        <end position="460"/>
    </location>
</feature>
<keyword evidence="1" id="KW-0812">Transmembrane</keyword>
<feature type="domain" description="SLH" evidence="2">
    <location>
        <begin position="337"/>
        <end position="396"/>
    </location>
</feature>
<evidence type="ECO:0000256" key="1">
    <source>
        <dbReference type="SAM" id="Phobius"/>
    </source>
</evidence>
<feature type="domain" description="SLH" evidence="2">
    <location>
        <begin position="467"/>
        <end position="527"/>
    </location>
</feature>
<dbReference type="InterPro" id="IPR001119">
    <property type="entry name" value="SLH_dom"/>
</dbReference>
<sequence length="527" mass="55082">MTKVLLNKTAGLIASLMIVSMLLPVLAFASAAFQNVSYNNGTVTGTVYVDDATYSLLNGNNVVVHVYGDGNKFLGTTNAVYGTYGKYTFSFDVASATYATYATYSTYFPYTLKYFYPGNAGSVTDTVYDPSSNIGGGVFFPGTGSIVDSNGNVDGNALSNLFASNKNASITTTSDVVLLPADALIKGESLTIAMADGTSYTLPIAALKLEELAKSLGVELKDLVIRVEMKQLTGDAAAKVTDAVYAAGGKQVAPAIDFKVIAVAGSKQQEITTFGQYVTRTIGLNEVAADTTGLVGVLFNPVTGELSFVPTTFASTDDQTIASLQRNGNSIYTVVQAKAVSFADLAGNWAQKDVEALASKLIVKGTSATKFEPKRNITRAEFAALVVRALGLEVSGSTSKFKDVASDKWYAATIATAVNAGLITGYEDGTFKPNANITRKELAAIVTRAIKFAGKDVTLTDAQLSAALASFKDAASLGWAKDEVAVAVSEGIVKGQTATMVVGDANANRAEAATMIARFLGDVGFVK</sequence>
<dbReference type="Proteomes" id="UP000479114">
    <property type="component" value="Chromosome"/>
</dbReference>
<protein>
    <submittedName>
        <fullName evidence="3">S-layer homology domain-containing protein</fullName>
    </submittedName>
</protein>
<dbReference type="RefSeq" id="WP_162640359.1">
    <property type="nucleotide sequence ID" value="NZ_CP048286.1"/>
</dbReference>
<organism evidence="3 4">
    <name type="scientific">Paenibacillus rhizovicinus</name>
    <dbReference type="NCBI Taxonomy" id="2704463"/>
    <lineage>
        <taxon>Bacteria</taxon>
        <taxon>Bacillati</taxon>
        <taxon>Bacillota</taxon>
        <taxon>Bacilli</taxon>
        <taxon>Bacillales</taxon>
        <taxon>Paenibacillaceae</taxon>
        <taxon>Paenibacillus</taxon>
    </lineage>
</organism>
<keyword evidence="1" id="KW-0472">Membrane</keyword>
<dbReference type="PANTHER" id="PTHR43308">
    <property type="entry name" value="OUTER MEMBRANE PROTEIN ALPHA-RELATED"/>
    <property type="match status" value="1"/>
</dbReference>
<keyword evidence="4" id="KW-1185">Reference proteome</keyword>
<evidence type="ECO:0000313" key="4">
    <source>
        <dbReference type="Proteomes" id="UP000479114"/>
    </source>
</evidence>
<evidence type="ECO:0000259" key="2">
    <source>
        <dbReference type="PROSITE" id="PS51272"/>
    </source>
</evidence>